<keyword evidence="2 4" id="KW-0808">Transferase</keyword>
<dbReference type="Pfam" id="PF01501">
    <property type="entry name" value="Glyco_transf_8"/>
    <property type="match status" value="1"/>
</dbReference>
<dbReference type="PANTHER" id="PTHR13778">
    <property type="entry name" value="GLYCOSYLTRANSFERASE 8 DOMAIN-CONTAINING PROTEIN"/>
    <property type="match status" value="1"/>
</dbReference>
<dbReference type="InterPro" id="IPR002495">
    <property type="entry name" value="Glyco_trans_8"/>
</dbReference>
<keyword evidence="3" id="KW-0479">Metal-binding</keyword>
<keyword evidence="5" id="KW-1185">Reference proteome</keyword>
<dbReference type="Proteomes" id="UP000322918">
    <property type="component" value="Unassembled WGS sequence"/>
</dbReference>
<evidence type="ECO:0000313" key="5">
    <source>
        <dbReference type="Proteomes" id="UP000322918"/>
    </source>
</evidence>
<sequence length="292" mass="34104">MDSKERISIVIVSDNAFMVMLATLIKSIEVNHKSDEIIDFYIVEDHVTKTNREKLLASVSSPFINFTFYKMNDILPVGREQLVDKSSFPLNVYVRFFVPDFIPQHISKILYLDADMVVNADISELWNIDIGQYVIGAAIDRAKVVSSTWAGIPNYKELGLHADTKYFNAGLQIINAFKWRSENITERLMKCKLDNEAFLKFNDQYCLNVVFANNWYELSSKWNCFPDSTEPDPNLIHFIGDKPIYTTYTFNEDYKNRFYYYLSMTKWRGFKALSGNRLRINKLINKIRKKLV</sequence>
<keyword evidence="1" id="KW-0328">Glycosyltransferase</keyword>
<dbReference type="InterPro" id="IPR050748">
    <property type="entry name" value="Glycosyltrans_8_dom-fam"/>
</dbReference>
<dbReference type="InterPro" id="IPR029044">
    <property type="entry name" value="Nucleotide-diphossugar_trans"/>
</dbReference>
<evidence type="ECO:0000256" key="2">
    <source>
        <dbReference type="ARBA" id="ARBA00022679"/>
    </source>
</evidence>
<name>A0A5M9H7D4_9SPHI</name>
<dbReference type="CDD" id="cd04194">
    <property type="entry name" value="GT8_A4GalT_like"/>
    <property type="match status" value="1"/>
</dbReference>
<evidence type="ECO:0000256" key="1">
    <source>
        <dbReference type="ARBA" id="ARBA00022676"/>
    </source>
</evidence>
<organism evidence="4 5">
    <name type="scientific">Arcticibacter tournemirensis</name>
    <dbReference type="NCBI Taxonomy" id="699437"/>
    <lineage>
        <taxon>Bacteria</taxon>
        <taxon>Pseudomonadati</taxon>
        <taxon>Bacteroidota</taxon>
        <taxon>Sphingobacteriia</taxon>
        <taxon>Sphingobacteriales</taxon>
        <taxon>Sphingobacteriaceae</taxon>
        <taxon>Arcticibacter</taxon>
    </lineage>
</organism>
<dbReference type="SUPFAM" id="SSF53448">
    <property type="entry name" value="Nucleotide-diphospho-sugar transferases"/>
    <property type="match status" value="1"/>
</dbReference>
<dbReference type="AlphaFoldDB" id="A0A5M9H7D4"/>
<dbReference type="GO" id="GO:0046872">
    <property type="term" value="F:metal ion binding"/>
    <property type="evidence" value="ECO:0007669"/>
    <property type="project" value="UniProtKB-KW"/>
</dbReference>
<dbReference type="GO" id="GO:0016757">
    <property type="term" value="F:glycosyltransferase activity"/>
    <property type="evidence" value="ECO:0007669"/>
    <property type="project" value="UniProtKB-KW"/>
</dbReference>
<evidence type="ECO:0000313" key="4">
    <source>
        <dbReference type="EMBL" id="KAA8482786.1"/>
    </source>
</evidence>
<accession>A0A5M9H7D4</accession>
<proteinExistence type="predicted"/>
<gene>
    <name evidence="4" type="ORF">F1649_11080</name>
</gene>
<dbReference type="OrthoDB" id="695971at2"/>
<dbReference type="PANTHER" id="PTHR13778:SF47">
    <property type="entry name" value="LIPOPOLYSACCHARIDE 1,3-GALACTOSYLTRANSFERASE"/>
    <property type="match status" value="1"/>
</dbReference>
<dbReference type="EMBL" id="VWNE01000015">
    <property type="protein sequence ID" value="KAA8482786.1"/>
    <property type="molecule type" value="Genomic_DNA"/>
</dbReference>
<protein>
    <submittedName>
        <fullName evidence="4">Glycosyltransferase family 8 protein</fullName>
    </submittedName>
</protein>
<dbReference type="RefSeq" id="WP_141815325.1">
    <property type="nucleotide sequence ID" value="NZ_VFPL01000001.1"/>
</dbReference>
<reference evidence="4 5" key="1">
    <citation type="submission" date="2019-09" db="EMBL/GenBank/DDBJ databases">
        <title>Pararcticibacter amylolyticus gen. nov., sp. nov., isolated from a rottenly hemp rope, and reclassification of Pedobacter tournemirensis as Pararcticibacter tournemirensis comb. nov.</title>
        <authorList>
            <person name="Cai Y."/>
        </authorList>
    </citation>
    <scope>NUCLEOTIDE SEQUENCE [LARGE SCALE GENOMIC DNA]</scope>
    <source>
        <strain evidence="4 5">TF5-37.2-LB10</strain>
    </source>
</reference>
<comment type="caution">
    <text evidence="4">The sequence shown here is derived from an EMBL/GenBank/DDBJ whole genome shotgun (WGS) entry which is preliminary data.</text>
</comment>
<dbReference type="Gene3D" id="3.90.550.10">
    <property type="entry name" value="Spore Coat Polysaccharide Biosynthesis Protein SpsA, Chain A"/>
    <property type="match status" value="1"/>
</dbReference>
<evidence type="ECO:0000256" key="3">
    <source>
        <dbReference type="ARBA" id="ARBA00022723"/>
    </source>
</evidence>